<dbReference type="PROSITE" id="PS51725">
    <property type="entry name" value="ABM"/>
    <property type="match status" value="1"/>
</dbReference>
<dbReference type="Pfam" id="PF03992">
    <property type="entry name" value="ABM"/>
    <property type="match status" value="1"/>
</dbReference>
<dbReference type="InterPro" id="IPR007138">
    <property type="entry name" value="ABM_dom"/>
</dbReference>
<dbReference type="RefSeq" id="WP_275474641.1">
    <property type="nucleotide sequence ID" value="NZ_CP162940.1"/>
</dbReference>
<keyword evidence="2" id="KW-0503">Monooxygenase</keyword>
<proteinExistence type="predicted"/>
<accession>A0ABV5AH02</accession>
<dbReference type="InterPro" id="IPR011008">
    <property type="entry name" value="Dimeric_a/b-barrel"/>
</dbReference>
<reference evidence="2 3" key="1">
    <citation type="journal article" date="2024" name="Int. J. Mol. Sci.">
        <title>Exploration of Alicyclobacillus spp. Genome in Search of Antibiotic Resistance.</title>
        <authorList>
            <person name="Bucka-Kolendo J."/>
            <person name="Kiousi D.E."/>
            <person name="Dekowska A."/>
            <person name="Mikolajczuk-Szczyrba A."/>
            <person name="Karadedos D.M."/>
            <person name="Michael P."/>
            <person name="Galanis A."/>
            <person name="Sokolowska B."/>
        </authorList>
    </citation>
    <scope>NUCLEOTIDE SEQUENCE [LARGE SCALE GENOMIC DNA]</scope>
    <source>
        <strain evidence="2 3">KKP 3000</strain>
    </source>
</reference>
<comment type="caution">
    <text evidence="2">The sequence shown here is derived from an EMBL/GenBank/DDBJ whole genome shotgun (WGS) entry which is preliminary data.</text>
</comment>
<dbReference type="EC" id="1.-.-.-" evidence="2"/>
<feature type="domain" description="ABM" evidence="1">
    <location>
        <begin position="2"/>
        <end position="91"/>
    </location>
</feature>
<keyword evidence="3" id="KW-1185">Reference proteome</keyword>
<dbReference type="Proteomes" id="UP001579974">
    <property type="component" value="Unassembled WGS sequence"/>
</dbReference>
<name>A0ABV5AH02_9BACL</name>
<keyword evidence="2" id="KW-0560">Oxidoreductase</keyword>
<dbReference type="InterPro" id="IPR050744">
    <property type="entry name" value="AI-2_Isomerase_LsrG"/>
</dbReference>
<sequence length="95" mass="10960">MLIVHARLTGKADKRNELLALVESLAKSSRREEGCQSYRFYEDTEVPNDFLFVEQWESQDALDRHAQQPHFASFQEKVAHLVTAPPDIRAYQVGE</sequence>
<organism evidence="2 3">
    <name type="scientific">Alicyclobacillus fastidiosus</name>
    <dbReference type="NCBI Taxonomy" id="392011"/>
    <lineage>
        <taxon>Bacteria</taxon>
        <taxon>Bacillati</taxon>
        <taxon>Bacillota</taxon>
        <taxon>Bacilli</taxon>
        <taxon>Bacillales</taxon>
        <taxon>Alicyclobacillaceae</taxon>
        <taxon>Alicyclobacillus</taxon>
    </lineage>
</organism>
<evidence type="ECO:0000313" key="3">
    <source>
        <dbReference type="Proteomes" id="UP001579974"/>
    </source>
</evidence>
<dbReference type="SUPFAM" id="SSF54909">
    <property type="entry name" value="Dimeric alpha+beta barrel"/>
    <property type="match status" value="1"/>
</dbReference>
<gene>
    <name evidence="2" type="ORF">KKP3000_004433</name>
</gene>
<evidence type="ECO:0000259" key="1">
    <source>
        <dbReference type="PROSITE" id="PS51725"/>
    </source>
</evidence>
<protein>
    <submittedName>
        <fullName evidence="2">Quinol monooxygenase</fullName>
        <ecNumber evidence="2">1.-.-.-</ecNumber>
    </submittedName>
</protein>
<dbReference type="Gene3D" id="3.30.70.100">
    <property type="match status" value="1"/>
</dbReference>
<dbReference type="PANTHER" id="PTHR33336">
    <property type="entry name" value="QUINOL MONOOXYGENASE YGIN-RELATED"/>
    <property type="match status" value="1"/>
</dbReference>
<dbReference type="EMBL" id="JBDXSU010000008">
    <property type="protein sequence ID" value="MFB5190937.1"/>
    <property type="molecule type" value="Genomic_DNA"/>
</dbReference>
<evidence type="ECO:0000313" key="2">
    <source>
        <dbReference type="EMBL" id="MFB5190937.1"/>
    </source>
</evidence>
<dbReference type="PANTHER" id="PTHR33336:SF15">
    <property type="entry name" value="ABM DOMAIN-CONTAINING PROTEIN"/>
    <property type="match status" value="1"/>
</dbReference>
<dbReference type="GO" id="GO:0004497">
    <property type="term" value="F:monooxygenase activity"/>
    <property type="evidence" value="ECO:0007669"/>
    <property type="project" value="UniProtKB-KW"/>
</dbReference>